<dbReference type="EMBL" id="BAABGF010000004">
    <property type="protein sequence ID" value="GAA4534029.1"/>
    <property type="molecule type" value="Genomic_DNA"/>
</dbReference>
<evidence type="ECO:0000313" key="4">
    <source>
        <dbReference type="Proteomes" id="UP001501417"/>
    </source>
</evidence>
<evidence type="ECO:0000256" key="2">
    <source>
        <dbReference type="SAM" id="Phobius"/>
    </source>
</evidence>
<name>A0ABP8RB99_9MYCO</name>
<comment type="caution">
    <text evidence="3">The sequence shown here is derived from an EMBL/GenBank/DDBJ whole genome shotgun (WGS) entry which is preliminary data.</text>
</comment>
<evidence type="ECO:0000313" key="3">
    <source>
        <dbReference type="EMBL" id="GAA4534029.1"/>
    </source>
</evidence>
<keyword evidence="2" id="KW-0812">Transmembrane</keyword>
<dbReference type="Proteomes" id="UP001501417">
    <property type="component" value="Unassembled WGS sequence"/>
</dbReference>
<proteinExistence type="predicted"/>
<feature type="transmembrane region" description="Helical" evidence="2">
    <location>
        <begin position="21"/>
        <end position="42"/>
    </location>
</feature>
<accession>A0ABP8RB99</accession>
<sequence>MSECADGTAWDTVFVVSLLQIHLYFIGIPLLLVAVLAVLIWSHKGPHPAAYKLGEKWTHSPILWAATDEDVGHTHGGHGGHEFSVGGGASGTW</sequence>
<protein>
    <submittedName>
        <fullName evidence="3">Uncharacterized protein</fullName>
    </submittedName>
</protein>
<keyword evidence="2" id="KW-1133">Transmembrane helix</keyword>
<evidence type="ECO:0000256" key="1">
    <source>
        <dbReference type="SAM" id="MobiDB-lite"/>
    </source>
</evidence>
<keyword evidence="2" id="KW-0472">Membrane</keyword>
<feature type="region of interest" description="Disordered" evidence="1">
    <location>
        <begin position="73"/>
        <end position="93"/>
    </location>
</feature>
<organism evidence="3 4">
    <name type="scientific">Mycobacterium paraffinicum</name>
    <dbReference type="NCBI Taxonomy" id="53378"/>
    <lineage>
        <taxon>Bacteria</taxon>
        <taxon>Bacillati</taxon>
        <taxon>Actinomycetota</taxon>
        <taxon>Actinomycetes</taxon>
        <taxon>Mycobacteriales</taxon>
        <taxon>Mycobacteriaceae</taxon>
        <taxon>Mycobacterium</taxon>
    </lineage>
</organism>
<gene>
    <name evidence="3" type="ORF">GCM10023161_05680</name>
</gene>
<reference evidence="4" key="1">
    <citation type="journal article" date="2019" name="Int. J. Syst. Evol. Microbiol.">
        <title>The Global Catalogue of Microorganisms (GCM) 10K type strain sequencing project: providing services to taxonomists for standard genome sequencing and annotation.</title>
        <authorList>
            <consortium name="The Broad Institute Genomics Platform"/>
            <consortium name="The Broad Institute Genome Sequencing Center for Infectious Disease"/>
            <person name="Wu L."/>
            <person name="Ma J."/>
        </authorList>
    </citation>
    <scope>NUCLEOTIDE SEQUENCE [LARGE SCALE GENOMIC DNA]</scope>
    <source>
        <strain evidence="4">JCM 17782</strain>
    </source>
</reference>
<keyword evidence="4" id="KW-1185">Reference proteome</keyword>